<dbReference type="Proteomes" id="UP000487757">
    <property type="component" value="Unassembled WGS sequence"/>
</dbReference>
<comment type="caution">
    <text evidence="2">The sequence shown here is derived from an EMBL/GenBank/DDBJ whole genome shotgun (WGS) entry which is preliminary data.</text>
</comment>
<proteinExistence type="predicted"/>
<evidence type="ECO:0000313" key="2">
    <source>
        <dbReference type="EMBL" id="MRX76692.1"/>
    </source>
</evidence>
<gene>
    <name evidence="2" type="ORF">GJU39_11395</name>
</gene>
<organism evidence="2 3">
    <name type="scientific">Pedobacter petrophilus</name>
    <dbReference type="NCBI Taxonomy" id="1908241"/>
    <lineage>
        <taxon>Bacteria</taxon>
        <taxon>Pseudomonadati</taxon>
        <taxon>Bacteroidota</taxon>
        <taxon>Sphingobacteriia</taxon>
        <taxon>Sphingobacteriales</taxon>
        <taxon>Sphingobacteriaceae</taxon>
        <taxon>Pedobacter</taxon>
    </lineage>
</organism>
<sequence length="295" mass="32502">MRIILTGANGFLGKAIYHHFSAETVFRLGRTAGELIVDLEHDLPALPPADLVIHAAGKAHSVPRTPAEKEAFKNVNVAGTRRLLTTLKQADVLPKYFVFISSIAVYGLEKGTLIDENHPLAATDPYGRSKIEAEALVSAWCKENNVVCSILRLPLLAGTNPPGNLQSMIKAIKKGYYFDVNVPDVKKSMVLIDDVAVFIEQVHQLGGIFNLTDGYHPTFREISNLIAQQLHQKNAVVMPYLFIKALAFVGNFLGPKFPLNSKKLDKITNTLTFTDQKARTVAGWQPKAVLENFTI</sequence>
<feature type="domain" description="NAD-dependent epimerase/dehydratase" evidence="1">
    <location>
        <begin position="3"/>
        <end position="198"/>
    </location>
</feature>
<dbReference type="Pfam" id="PF01370">
    <property type="entry name" value="Epimerase"/>
    <property type="match status" value="1"/>
</dbReference>
<dbReference type="Gene3D" id="3.40.50.720">
    <property type="entry name" value="NAD(P)-binding Rossmann-like Domain"/>
    <property type="match status" value="1"/>
</dbReference>
<name>A0A7K0FZ98_9SPHI</name>
<reference evidence="2 3" key="1">
    <citation type="submission" date="2019-11" db="EMBL/GenBank/DDBJ databases">
        <title>Pedobacter petrophilus genome.</title>
        <authorList>
            <person name="Feldbauer M.J."/>
            <person name="Newman J.D."/>
        </authorList>
    </citation>
    <scope>NUCLEOTIDE SEQUENCE [LARGE SCALE GENOMIC DNA]</scope>
    <source>
        <strain evidence="2 3">LMG 29686</strain>
    </source>
</reference>
<protein>
    <submittedName>
        <fullName evidence="2">NAD-dependent epimerase/dehydratase family protein</fullName>
    </submittedName>
</protein>
<dbReference type="EMBL" id="WKKH01000015">
    <property type="protein sequence ID" value="MRX76692.1"/>
    <property type="molecule type" value="Genomic_DNA"/>
</dbReference>
<dbReference type="RefSeq" id="WP_154280925.1">
    <property type="nucleotide sequence ID" value="NZ_JBHUJQ010000001.1"/>
</dbReference>
<evidence type="ECO:0000259" key="1">
    <source>
        <dbReference type="Pfam" id="PF01370"/>
    </source>
</evidence>
<dbReference type="PANTHER" id="PTHR48079:SF6">
    <property type="entry name" value="NAD(P)-BINDING DOMAIN-CONTAINING PROTEIN-RELATED"/>
    <property type="match status" value="1"/>
</dbReference>
<dbReference type="InterPro" id="IPR036291">
    <property type="entry name" value="NAD(P)-bd_dom_sf"/>
</dbReference>
<accession>A0A7K0FZ98</accession>
<evidence type="ECO:0000313" key="3">
    <source>
        <dbReference type="Proteomes" id="UP000487757"/>
    </source>
</evidence>
<dbReference type="SUPFAM" id="SSF51735">
    <property type="entry name" value="NAD(P)-binding Rossmann-fold domains"/>
    <property type="match status" value="1"/>
</dbReference>
<dbReference type="AlphaFoldDB" id="A0A7K0FZ98"/>
<dbReference type="OrthoDB" id="329806at2"/>
<dbReference type="GO" id="GO:0004029">
    <property type="term" value="F:aldehyde dehydrogenase (NAD+) activity"/>
    <property type="evidence" value="ECO:0007669"/>
    <property type="project" value="TreeGrafter"/>
</dbReference>
<dbReference type="GO" id="GO:0005737">
    <property type="term" value="C:cytoplasm"/>
    <property type="evidence" value="ECO:0007669"/>
    <property type="project" value="TreeGrafter"/>
</dbReference>
<dbReference type="InterPro" id="IPR001509">
    <property type="entry name" value="Epimerase_deHydtase"/>
</dbReference>
<keyword evidence="3" id="KW-1185">Reference proteome</keyword>
<dbReference type="InterPro" id="IPR051783">
    <property type="entry name" value="NAD(P)-dependent_oxidoreduct"/>
</dbReference>
<dbReference type="PANTHER" id="PTHR48079">
    <property type="entry name" value="PROTEIN YEEZ"/>
    <property type="match status" value="1"/>
</dbReference>